<feature type="compositionally biased region" description="Low complexity" evidence="1">
    <location>
        <begin position="40"/>
        <end position="49"/>
    </location>
</feature>
<dbReference type="RefSeq" id="XP_007394905.1">
    <property type="nucleotide sequence ID" value="XM_007394843.1"/>
</dbReference>
<reference evidence="2 3" key="1">
    <citation type="journal article" date="2012" name="BMC Genomics">
        <title>Comparative genomics of the white-rot fungi, Phanerochaete carnosa and P. chrysosporium, to elucidate the genetic basis of the distinct wood types they colonize.</title>
        <authorList>
            <person name="Suzuki H."/>
            <person name="MacDonald J."/>
            <person name="Syed K."/>
            <person name="Salamov A."/>
            <person name="Hori C."/>
            <person name="Aerts A."/>
            <person name="Henrissat B."/>
            <person name="Wiebenga A."/>
            <person name="vanKuyk P.A."/>
            <person name="Barry K."/>
            <person name="Lindquist E."/>
            <person name="LaButti K."/>
            <person name="Lapidus A."/>
            <person name="Lucas S."/>
            <person name="Coutinho P."/>
            <person name="Gong Y."/>
            <person name="Samejima M."/>
            <person name="Mahadevan R."/>
            <person name="Abou-Zaid M."/>
            <person name="de Vries R.P."/>
            <person name="Igarashi K."/>
            <person name="Yadav J.S."/>
            <person name="Grigoriev I.V."/>
            <person name="Master E.R."/>
        </authorList>
    </citation>
    <scope>NUCLEOTIDE SEQUENCE [LARGE SCALE GENOMIC DNA]</scope>
    <source>
        <strain evidence="2 3">HHB-10118-sp</strain>
    </source>
</reference>
<dbReference type="HOGENOM" id="CLU_2455469_0_0_1"/>
<dbReference type="Proteomes" id="UP000008370">
    <property type="component" value="Unassembled WGS sequence"/>
</dbReference>
<accession>K5X2P2</accession>
<dbReference type="EMBL" id="JH930471">
    <property type="protein sequence ID" value="EKM57077.1"/>
    <property type="molecule type" value="Genomic_DNA"/>
</dbReference>
<sequence length="89" mass="9735">MGPGRSPSRLRSKTSDIQDLIRGSQKHQSSDALVPPVPAIPATEPTTPTKNRRKLADLLSRKRKSGGLAHDHKDDEESHPAVPEALLKR</sequence>
<dbReference type="InParanoid" id="K5X2P2"/>
<proteinExistence type="predicted"/>
<evidence type="ECO:0000256" key="1">
    <source>
        <dbReference type="SAM" id="MobiDB-lite"/>
    </source>
</evidence>
<feature type="region of interest" description="Disordered" evidence="1">
    <location>
        <begin position="1"/>
        <end position="89"/>
    </location>
</feature>
<dbReference type="OrthoDB" id="2804750at2759"/>
<dbReference type="GeneID" id="18916104"/>
<dbReference type="KEGG" id="pco:PHACADRAFT_254626"/>
<name>K5X2P2_PHACS</name>
<dbReference type="AlphaFoldDB" id="K5X2P2"/>
<keyword evidence="3" id="KW-1185">Reference proteome</keyword>
<gene>
    <name evidence="2" type="ORF">PHACADRAFT_254626</name>
</gene>
<evidence type="ECO:0000313" key="2">
    <source>
        <dbReference type="EMBL" id="EKM57077.1"/>
    </source>
</evidence>
<evidence type="ECO:0000313" key="3">
    <source>
        <dbReference type="Proteomes" id="UP000008370"/>
    </source>
</evidence>
<protein>
    <submittedName>
        <fullName evidence="2">Uncharacterized protein</fullName>
    </submittedName>
</protein>
<organism evidence="2 3">
    <name type="scientific">Phanerochaete carnosa (strain HHB-10118-sp)</name>
    <name type="common">White-rot fungus</name>
    <name type="synonym">Peniophora carnosa</name>
    <dbReference type="NCBI Taxonomy" id="650164"/>
    <lineage>
        <taxon>Eukaryota</taxon>
        <taxon>Fungi</taxon>
        <taxon>Dikarya</taxon>
        <taxon>Basidiomycota</taxon>
        <taxon>Agaricomycotina</taxon>
        <taxon>Agaricomycetes</taxon>
        <taxon>Polyporales</taxon>
        <taxon>Phanerochaetaceae</taxon>
        <taxon>Phanerochaete</taxon>
    </lineage>
</organism>
<feature type="compositionally biased region" description="Basic and acidic residues" evidence="1">
    <location>
        <begin position="69"/>
        <end position="79"/>
    </location>
</feature>